<evidence type="ECO:0000313" key="4">
    <source>
        <dbReference type="EMBL" id="MBW3469199.1"/>
    </source>
</evidence>
<reference evidence="4 5" key="1">
    <citation type="journal article" date="2020" name="Syst. Appl. Microbiol.">
        <title>Arthrospiribacter ruber gen. nov., sp. nov., a novel bacterium isolated from Arthrospira cultures.</title>
        <authorList>
            <person name="Waleron M."/>
            <person name="Misztak A."/>
            <person name="Waleron M.M."/>
            <person name="Furmaniak M."/>
            <person name="Mrozik A."/>
            <person name="Waleron K."/>
        </authorList>
    </citation>
    <scope>NUCLEOTIDE SEQUENCE [LARGE SCALE GENOMIC DNA]</scope>
    <source>
        <strain evidence="4 5">DPMB0001</strain>
    </source>
</reference>
<dbReference type="GO" id="GO:0005829">
    <property type="term" value="C:cytosol"/>
    <property type="evidence" value="ECO:0007669"/>
    <property type="project" value="TreeGrafter"/>
</dbReference>
<organism evidence="4 5">
    <name type="scientific">Arthrospiribacter ruber</name>
    <dbReference type="NCBI Taxonomy" id="2487934"/>
    <lineage>
        <taxon>Bacteria</taxon>
        <taxon>Pseudomonadati</taxon>
        <taxon>Bacteroidota</taxon>
        <taxon>Cytophagia</taxon>
        <taxon>Cytophagales</taxon>
        <taxon>Cyclobacteriaceae</taxon>
        <taxon>Arthrospiribacter</taxon>
    </lineage>
</organism>
<dbReference type="RefSeq" id="WP_219291806.1">
    <property type="nucleotide sequence ID" value="NZ_RPHB01000007.1"/>
</dbReference>
<dbReference type="GO" id="GO:0008830">
    <property type="term" value="F:dTDP-4-dehydrorhamnose 3,5-epimerase activity"/>
    <property type="evidence" value="ECO:0007669"/>
    <property type="project" value="UniProtKB-UniRule"/>
</dbReference>
<comment type="function">
    <text evidence="3">Catalyzes the epimerization of the C3' and C5'positions of dTDP-6-deoxy-D-xylo-4-hexulose, forming dTDP-6-deoxy-L-lyxo-4-hexulose.</text>
</comment>
<sequence length="183" mass="20839">MKITESPIKGVFEITPKVWEDERGYFFESYREDNLSGAGIHIDWIQENQSYSKAGTVRGLHFQKEPYGQAKMVRVIMGRVLDVAVDLRKGSPTFGQLFSCELDAKKHNMLLIPAGFAHGFSVLEDAVFCYKCSNYYHRESEGGILWNDPELNIDWGVNKPILSEKDKQWPTLKEFKELSGGGL</sequence>
<dbReference type="CDD" id="cd00438">
    <property type="entry name" value="cupin_RmlC"/>
    <property type="match status" value="1"/>
</dbReference>
<dbReference type="InterPro" id="IPR000888">
    <property type="entry name" value="RmlC-like"/>
</dbReference>
<accession>A0A951IZJ8</accession>
<feature type="active site" description="Proton acceptor" evidence="1">
    <location>
        <position position="61"/>
    </location>
</feature>
<dbReference type="GO" id="GO:0000271">
    <property type="term" value="P:polysaccharide biosynthetic process"/>
    <property type="evidence" value="ECO:0007669"/>
    <property type="project" value="TreeGrafter"/>
</dbReference>
<dbReference type="GO" id="GO:0019305">
    <property type="term" value="P:dTDP-rhamnose biosynthetic process"/>
    <property type="evidence" value="ECO:0007669"/>
    <property type="project" value="UniProtKB-UniRule"/>
</dbReference>
<comment type="caution">
    <text evidence="4">The sequence shown here is derived from an EMBL/GenBank/DDBJ whole genome shotgun (WGS) entry which is preliminary data.</text>
</comment>
<dbReference type="Pfam" id="PF00908">
    <property type="entry name" value="dTDP_sugar_isom"/>
    <property type="match status" value="1"/>
</dbReference>
<keyword evidence="5" id="KW-1185">Reference proteome</keyword>
<keyword evidence="3 4" id="KW-0413">Isomerase</keyword>
<dbReference type="NCBIfam" id="TIGR01221">
    <property type="entry name" value="rmlC"/>
    <property type="match status" value="1"/>
</dbReference>
<dbReference type="PANTHER" id="PTHR21047:SF2">
    <property type="entry name" value="THYMIDINE DIPHOSPHO-4-KETO-RHAMNOSE 3,5-EPIMERASE"/>
    <property type="match status" value="1"/>
</dbReference>
<evidence type="ECO:0000256" key="3">
    <source>
        <dbReference type="RuleBase" id="RU364069"/>
    </source>
</evidence>
<feature type="site" description="Participates in a stacking interaction with the thymidine ring of dTDP-4-oxo-6-deoxyglucose" evidence="2">
    <location>
        <position position="136"/>
    </location>
</feature>
<dbReference type="EC" id="5.1.3.13" evidence="3"/>
<evidence type="ECO:0000313" key="5">
    <source>
        <dbReference type="Proteomes" id="UP000727490"/>
    </source>
</evidence>
<protein>
    <recommendedName>
        <fullName evidence="3">dTDP-4-dehydrorhamnose 3,5-epimerase</fullName>
        <ecNumber evidence="3">5.1.3.13</ecNumber>
    </recommendedName>
    <alternativeName>
        <fullName evidence="3">Thymidine diphospho-4-keto-rhamnose 3,5-epimerase</fullName>
    </alternativeName>
</protein>
<comment type="catalytic activity">
    <reaction evidence="3">
        <text>dTDP-4-dehydro-6-deoxy-alpha-D-glucose = dTDP-4-dehydro-beta-L-rhamnose</text>
        <dbReference type="Rhea" id="RHEA:16969"/>
        <dbReference type="ChEBI" id="CHEBI:57649"/>
        <dbReference type="ChEBI" id="CHEBI:62830"/>
        <dbReference type="EC" id="5.1.3.13"/>
    </reaction>
</comment>
<comment type="subunit">
    <text evidence="3">Homodimer.</text>
</comment>
<comment type="pathway">
    <text evidence="3">Carbohydrate biosynthesis; dTDP-L-rhamnose biosynthesis.</text>
</comment>
<evidence type="ECO:0000256" key="2">
    <source>
        <dbReference type="PIRSR" id="PIRSR600888-3"/>
    </source>
</evidence>
<dbReference type="PANTHER" id="PTHR21047">
    <property type="entry name" value="DTDP-6-DEOXY-D-GLUCOSE-3,5 EPIMERASE"/>
    <property type="match status" value="1"/>
</dbReference>
<feature type="active site" description="Proton donor" evidence="1">
    <location>
        <position position="130"/>
    </location>
</feature>
<evidence type="ECO:0000256" key="1">
    <source>
        <dbReference type="PIRSR" id="PIRSR600888-1"/>
    </source>
</evidence>
<dbReference type="EMBL" id="RPHB01000007">
    <property type="protein sequence ID" value="MBW3469199.1"/>
    <property type="molecule type" value="Genomic_DNA"/>
</dbReference>
<name>A0A951IZJ8_9BACT</name>
<dbReference type="AlphaFoldDB" id="A0A951IZJ8"/>
<comment type="similarity">
    <text evidence="3">Belongs to the dTDP-4-dehydrorhamnose 3,5-epimerase family.</text>
</comment>
<dbReference type="Proteomes" id="UP000727490">
    <property type="component" value="Unassembled WGS sequence"/>
</dbReference>
<proteinExistence type="inferred from homology"/>
<gene>
    <name evidence="4" type="primary">rfbC</name>
    <name evidence="4" type="ORF">EGN73_15470</name>
</gene>